<dbReference type="PRINTS" id="PR00704">
    <property type="entry name" value="CALPAIN"/>
</dbReference>
<dbReference type="PROSITE" id="PS50203">
    <property type="entry name" value="CALPAIN_CAT"/>
    <property type="match status" value="1"/>
</dbReference>
<dbReference type="CDD" id="cd00044">
    <property type="entry name" value="CysPc"/>
    <property type="match status" value="1"/>
</dbReference>
<keyword evidence="9" id="KW-0862">Zinc</keyword>
<accession>A0A7S0FDJ7</accession>
<evidence type="ECO:0000256" key="6">
    <source>
        <dbReference type="ARBA" id="ARBA00022771"/>
    </source>
</evidence>
<name>A0A7S0FDJ7_9DINO</name>
<dbReference type="SUPFAM" id="SSF54001">
    <property type="entry name" value="Cysteine proteinases"/>
    <property type="match status" value="1"/>
</dbReference>
<evidence type="ECO:0000256" key="1">
    <source>
        <dbReference type="ARBA" id="ARBA00007623"/>
    </source>
</evidence>
<dbReference type="PROSITE" id="PS00139">
    <property type="entry name" value="THIOL_PROTEASE_CYS"/>
    <property type="match status" value="1"/>
</dbReference>
<keyword evidence="5" id="KW-0677">Repeat</keyword>
<reference evidence="14" key="1">
    <citation type="submission" date="2021-01" db="EMBL/GenBank/DDBJ databases">
        <authorList>
            <person name="Corre E."/>
            <person name="Pelletier E."/>
            <person name="Niang G."/>
            <person name="Scheremetjew M."/>
            <person name="Finn R."/>
            <person name="Kale V."/>
            <person name="Holt S."/>
            <person name="Cochrane G."/>
            <person name="Meng A."/>
            <person name="Brown T."/>
            <person name="Cohen L."/>
        </authorList>
    </citation>
    <scope>NUCLEOTIDE SEQUENCE</scope>
    <source>
        <strain evidence="14">Pbaha01</strain>
    </source>
</reference>
<evidence type="ECO:0000256" key="3">
    <source>
        <dbReference type="ARBA" id="ARBA00022670"/>
    </source>
</evidence>
<dbReference type="GO" id="GO:0008270">
    <property type="term" value="F:zinc ion binding"/>
    <property type="evidence" value="ECO:0007669"/>
    <property type="project" value="UniProtKB-KW"/>
</dbReference>
<dbReference type="EMBL" id="HBEG01014532">
    <property type="protein sequence ID" value="CAD8353482.1"/>
    <property type="molecule type" value="Transcribed_RNA"/>
</dbReference>
<dbReference type="SMART" id="SM00230">
    <property type="entry name" value="CysPc"/>
    <property type="match status" value="1"/>
</dbReference>
<keyword evidence="8 11" id="KW-0788">Thiol protease</keyword>
<dbReference type="GO" id="GO:0006508">
    <property type="term" value="P:proteolysis"/>
    <property type="evidence" value="ECO:0007669"/>
    <property type="project" value="UniProtKB-KW"/>
</dbReference>
<dbReference type="Gene3D" id="2.60.120.380">
    <property type="match status" value="1"/>
</dbReference>
<keyword evidence="2" id="KW-0597">Phosphoprotein</keyword>
<comment type="similarity">
    <text evidence="1">Belongs to the peptidase C2 family.</text>
</comment>
<sequence length="688" mass="76649">MGAGSVEKLQAALEAAVAAGVADLQEARTSLGQLVTARQGLRDALATGDEGQLQAAVACARALGLDADELHQAAEALAEIQRRRRQEEEDDEERERQEEARRALEAASDSGSISDLELALANASQAGLPHHECEECKGLLKRLRKIKGDLEDAVARRSLADLERQLSAARSAGLQDIVVQKAEALLSELRADDAARRRAEEEERRRREEEEKRRRIEEEIRRKRQEEEDRRRREEEERKKDGKVPIQRIDPQELLKSVPAGGHYTDPDFPPGKASKKSYPWKRKDGQLIVNGLMPDDIEQGALGDCWLLSAMACCAMHKQVLKKVFVYDNAHQKGLYIIRLYHNGVFHDVAVDDTLPTQYGRPAFAKSKTSQEELWVPLLEKAYAKLHGSYDAIEGGHVSEGLVDLTGGIGDAVRLNDAKSRQAINDGSLWAKIKGLSDDGHMLGSGSHAGSDTDISAQGIVQGHAYSILRVEEVDGNRLLQLRNPWGEKEWKGRWSDSDKSSWTQRMRKKLDYKDVDDGTFWMAFEDFVNHYSTLYICRVLGDDWQRQGVYGSWRGVTAGGCGNYDTFGNNPVFRLALKSRKRLLLVLEQRAARGTGSELFCIGFGIYKAARGRRQGNYFANSGSFTNRRSVCIEDSFEPGAGGDHYVMGSTFDPGEETDFSLTAYWKGDASEVRLYSEATDDEAGE</sequence>
<feature type="compositionally biased region" description="Basic and acidic residues" evidence="12">
    <location>
        <begin position="94"/>
        <end position="104"/>
    </location>
</feature>
<feature type="region of interest" description="Disordered" evidence="12">
    <location>
        <begin position="82"/>
        <end position="109"/>
    </location>
</feature>
<dbReference type="AlphaFoldDB" id="A0A7S0FDJ7"/>
<evidence type="ECO:0000256" key="7">
    <source>
        <dbReference type="ARBA" id="ARBA00022801"/>
    </source>
</evidence>
<keyword evidence="7 11" id="KW-0378">Hydrolase</keyword>
<feature type="compositionally biased region" description="Basic and acidic residues" evidence="12">
    <location>
        <begin position="192"/>
        <end position="243"/>
    </location>
</feature>
<feature type="active site" evidence="10 11">
    <location>
        <position position="485"/>
    </location>
</feature>
<protein>
    <recommendedName>
        <fullName evidence="13">Calpain catalytic domain-containing protein</fullName>
    </recommendedName>
</protein>
<gene>
    <name evidence="14" type="ORF">PBAH0796_LOCUS8849</name>
</gene>
<dbReference type="InterPro" id="IPR036213">
    <property type="entry name" value="Calpain_III_sf"/>
</dbReference>
<evidence type="ECO:0000256" key="12">
    <source>
        <dbReference type="SAM" id="MobiDB-lite"/>
    </source>
</evidence>
<feature type="active site" evidence="10 11">
    <location>
        <position position="465"/>
    </location>
</feature>
<keyword evidence="3 11" id="KW-0645">Protease</keyword>
<evidence type="ECO:0000256" key="5">
    <source>
        <dbReference type="ARBA" id="ARBA00022737"/>
    </source>
</evidence>
<evidence type="ECO:0000256" key="10">
    <source>
        <dbReference type="PIRSR" id="PIRSR622684-1"/>
    </source>
</evidence>
<feature type="region of interest" description="Disordered" evidence="12">
    <location>
        <begin position="192"/>
        <end position="279"/>
    </location>
</feature>
<feature type="domain" description="Calpain catalytic" evidence="13">
    <location>
        <begin position="285"/>
        <end position="542"/>
    </location>
</feature>
<evidence type="ECO:0000256" key="9">
    <source>
        <dbReference type="ARBA" id="ARBA00022833"/>
    </source>
</evidence>
<dbReference type="InterPro" id="IPR038765">
    <property type="entry name" value="Papain-like_cys_pep_sf"/>
</dbReference>
<evidence type="ECO:0000259" key="13">
    <source>
        <dbReference type="PROSITE" id="PS50203"/>
    </source>
</evidence>
<evidence type="ECO:0000256" key="4">
    <source>
        <dbReference type="ARBA" id="ARBA00022723"/>
    </source>
</evidence>
<dbReference type="InterPro" id="IPR000169">
    <property type="entry name" value="Pept_cys_AS"/>
</dbReference>
<organism evidence="14">
    <name type="scientific">Pyrodinium bahamense</name>
    <dbReference type="NCBI Taxonomy" id="73915"/>
    <lineage>
        <taxon>Eukaryota</taxon>
        <taxon>Sar</taxon>
        <taxon>Alveolata</taxon>
        <taxon>Dinophyceae</taxon>
        <taxon>Gonyaulacales</taxon>
        <taxon>Pyrocystaceae</taxon>
        <taxon>Pyrodinium</taxon>
    </lineage>
</organism>
<dbReference type="FunFam" id="3.90.70.10:FF:000010">
    <property type="entry name" value="Calpain 15"/>
    <property type="match status" value="1"/>
</dbReference>
<dbReference type="PANTHER" id="PTHR10183">
    <property type="entry name" value="CALPAIN"/>
    <property type="match status" value="1"/>
</dbReference>
<dbReference type="GO" id="GO:0004198">
    <property type="term" value="F:calcium-dependent cysteine-type endopeptidase activity"/>
    <property type="evidence" value="ECO:0007669"/>
    <property type="project" value="InterPro"/>
</dbReference>
<evidence type="ECO:0000256" key="8">
    <source>
        <dbReference type="ARBA" id="ARBA00022807"/>
    </source>
</evidence>
<evidence type="ECO:0000256" key="2">
    <source>
        <dbReference type="ARBA" id="ARBA00022553"/>
    </source>
</evidence>
<dbReference type="PANTHER" id="PTHR10183:SF379">
    <property type="entry name" value="CALPAIN-5"/>
    <property type="match status" value="1"/>
</dbReference>
<dbReference type="SUPFAM" id="SSF49758">
    <property type="entry name" value="Calpain large subunit, middle domain (domain III)"/>
    <property type="match status" value="1"/>
</dbReference>
<dbReference type="InterPro" id="IPR022684">
    <property type="entry name" value="Calpain_cysteine_protease"/>
</dbReference>
<dbReference type="Pfam" id="PF00648">
    <property type="entry name" value="Peptidase_C2"/>
    <property type="match status" value="1"/>
</dbReference>
<dbReference type="Pfam" id="PF01067">
    <property type="entry name" value="Calpain_III"/>
    <property type="match status" value="1"/>
</dbReference>
<feature type="active site" evidence="10 11">
    <location>
        <position position="306"/>
    </location>
</feature>
<evidence type="ECO:0000313" key="14">
    <source>
        <dbReference type="EMBL" id="CAD8353482.1"/>
    </source>
</evidence>
<dbReference type="InterPro" id="IPR022682">
    <property type="entry name" value="Calpain_domain_III"/>
</dbReference>
<evidence type="ECO:0000256" key="11">
    <source>
        <dbReference type="PROSITE-ProRule" id="PRU00239"/>
    </source>
</evidence>
<proteinExistence type="inferred from homology"/>
<keyword evidence="6" id="KW-0863">Zinc-finger</keyword>
<dbReference type="SMART" id="SM00720">
    <property type="entry name" value="calpain_III"/>
    <property type="match status" value="1"/>
</dbReference>
<dbReference type="InterPro" id="IPR022683">
    <property type="entry name" value="Calpain_III"/>
</dbReference>
<dbReference type="InterPro" id="IPR001300">
    <property type="entry name" value="Peptidase_C2_calpain_cat"/>
</dbReference>
<keyword evidence="4" id="KW-0479">Metal-binding</keyword>
<dbReference type="Gene3D" id="3.90.70.10">
    <property type="entry name" value="Cysteine proteinases"/>
    <property type="match status" value="1"/>
</dbReference>